<evidence type="ECO:0008006" key="4">
    <source>
        <dbReference type="Google" id="ProtNLM"/>
    </source>
</evidence>
<organism evidence="2 3">
    <name type="scientific">Riccia fluitans</name>
    <dbReference type="NCBI Taxonomy" id="41844"/>
    <lineage>
        <taxon>Eukaryota</taxon>
        <taxon>Viridiplantae</taxon>
        <taxon>Streptophyta</taxon>
        <taxon>Embryophyta</taxon>
        <taxon>Marchantiophyta</taxon>
        <taxon>Marchantiopsida</taxon>
        <taxon>Marchantiidae</taxon>
        <taxon>Marchantiales</taxon>
        <taxon>Ricciaceae</taxon>
        <taxon>Riccia</taxon>
    </lineage>
</organism>
<protein>
    <recommendedName>
        <fullName evidence="4">Ribosomal protein L2</fullName>
    </recommendedName>
</protein>
<feature type="compositionally biased region" description="Basic residues" evidence="1">
    <location>
        <begin position="1"/>
        <end position="20"/>
    </location>
</feature>
<evidence type="ECO:0000256" key="1">
    <source>
        <dbReference type="SAM" id="MobiDB-lite"/>
    </source>
</evidence>
<sequence length="198" mass="21973">MVTKGRKNKWPFIPKAKHRKGGGEKGGVHGRGGRGEGKCLPRIVPTSRMQKHGSGEPKQRGRCSQSGQHFRGTWEGFFRLRIQTGVPESSQIGIQANAHGCTRAGHKAIFTIADLGEFTVERSDRRVQWEWATPSFLPRSNQEASRREHRTTAWAVGRGDLDRQRKAGRSELAVLQLPELEADCKFPCFSASVKSVGS</sequence>
<dbReference type="Proteomes" id="UP001605036">
    <property type="component" value="Unassembled WGS sequence"/>
</dbReference>
<dbReference type="EMBL" id="JBHFFA010000004">
    <property type="protein sequence ID" value="KAL2629175.1"/>
    <property type="molecule type" value="Genomic_DNA"/>
</dbReference>
<accession>A0ABD1YET6</accession>
<proteinExistence type="predicted"/>
<feature type="compositionally biased region" description="Basic and acidic residues" evidence="1">
    <location>
        <begin position="21"/>
        <end position="39"/>
    </location>
</feature>
<dbReference type="AlphaFoldDB" id="A0ABD1YET6"/>
<keyword evidence="3" id="KW-1185">Reference proteome</keyword>
<evidence type="ECO:0000313" key="3">
    <source>
        <dbReference type="Proteomes" id="UP001605036"/>
    </source>
</evidence>
<feature type="region of interest" description="Disordered" evidence="1">
    <location>
        <begin position="1"/>
        <end position="68"/>
    </location>
</feature>
<reference evidence="2 3" key="1">
    <citation type="submission" date="2024-09" db="EMBL/GenBank/DDBJ databases">
        <title>Chromosome-scale assembly of Riccia fluitans.</title>
        <authorList>
            <person name="Paukszto L."/>
            <person name="Sawicki J."/>
            <person name="Karawczyk K."/>
            <person name="Piernik-Szablinska J."/>
            <person name="Szczecinska M."/>
            <person name="Mazdziarz M."/>
        </authorList>
    </citation>
    <scope>NUCLEOTIDE SEQUENCE [LARGE SCALE GENOMIC DNA]</scope>
    <source>
        <strain evidence="2">Rf_01</strain>
        <tissue evidence="2">Aerial parts of the thallus</tissue>
    </source>
</reference>
<name>A0ABD1YET6_9MARC</name>
<evidence type="ECO:0000313" key="2">
    <source>
        <dbReference type="EMBL" id="KAL2629175.1"/>
    </source>
</evidence>
<gene>
    <name evidence="2" type="ORF">R1flu_013861</name>
</gene>
<comment type="caution">
    <text evidence="2">The sequence shown here is derived from an EMBL/GenBank/DDBJ whole genome shotgun (WGS) entry which is preliminary data.</text>
</comment>